<dbReference type="InterPro" id="IPR000835">
    <property type="entry name" value="HTH_MarR-typ"/>
</dbReference>
<dbReference type="PANTHER" id="PTHR33164:SF43">
    <property type="entry name" value="HTH-TYPE TRANSCRIPTIONAL REPRESSOR YETL"/>
    <property type="match status" value="1"/>
</dbReference>
<dbReference type="GO" id="GO:0003677">
    <property type="term" value="F:DNA binding"/>
    <property type="evidence" value="ECO:0007669"/>
    <property type="project" value="UniProtKB-KW"/>
</dbReference>
<reference evidence="2 3" key="1">
    <citation type="submission" date="2017-04" db="EMBL/GenBank/DDBJ databases">
        <authorList>
            <person name="Afonso C.L."/>
            <person name="Miller P.J."/>
            <person name="Scott M.A."/>
            <person name="Spackman E."/>
            <person name="Goraichik I."/>
            <person name="Dimitrov K.M."/>
            <person name="Suarez D.L."/>
            <person name="Swayne D.E."/>
        </authorList>
    </citation>
    <scope>NUCLEOTIDE SEQUENCE [LARGE SCALE GENOMIC DNA]</scope>
    <source>
        <strain evidence="2 3">DSM 43828</strain>
    </source>
</reference>
<dbReference type="GO" id="GO:0006950">
    <property type="term" value="P:response to stress"/>
    <property type="evidence" value="ECO:0007669"/>
    <property type="project" value="TreeGrafter"/>
</dbReference>
<dbReference type="GO" id="GO:0003700">
    <property type="term" value="F:DNA-binding transcription factor activity"/>
    <property type="evidence" value="ECO:0007669"/>
    <property type="project" value="InterPro"/>
</dbReference>
<evidence type="ECO:0000313" key="2">
    <source>
        <dbReference type="EMBL" id="SMD22973.1"/>
    </source>
</evidence>
<dbReference type="RefSeq" id="WP_084431783.1">
    <property type="nucleotide sequence ID" value="NZ_FWXV01000008.1"/>
</dbReference>
<protein>
    <submittedName>
        <fullName evidence="2">DNA-binding transcriptional regulator, MarR family</fullName>
    </submittedName>
</protein>
<dbReference type="InterPro" id="IPR036390">
    <property type="entry name" value="WH_DNA-bd_sf"/>
</dbReference>
<proteinExistence type="predicted"/>
<feature type="domain" description="HTH marR-type" evidence="1">
    <location>
        <begin position="11"/>
        <end position="143"/>
    </location>
</feature>
<keyword evidence="2" id="KW-0238">DNA-binding</keyword>
<name>A0A1W2FM63_KIBAR</name>
<dbReference type="InterPro" id="IPR036388">
    <property type="entry name" value="WH-like_DNA-bd_sf"/>
</dbReference>
<dbReference type="SUPFAM" id="SSF46785">
    <property type="entry name" value="Winged helix' DNA-binding domain"/>
    <property type="match status" value="1"/>
</dbReference>
<dbReference type="Gene3D" id="1.10.10.10">
    <property type="entry name" value="Winged helix-like DNA-binding domain superfamily/Winged helix DNA-binding domain"/>
    <property type="match status" value="1"/>
</dbReference>
<keyword evidence="3" id="KW-1185">Reference proteome</keyword>
<dbReference type="Proteomes" id="UP000192674">
    <property type="component" value="Unassembled WGS sequence"/>
</dbReference>
<dbReference type="Pfam" id="PF12802">
    <property type="entry name" value="MarR_2"/>
    <property type="match status" value="1"/>
</dbReference>
<sequence>MGQEETVGELEQSVGYVLKQVQASLHTAMDGVLRPLDLTVAQYACLELLGQRPGLSNSELARRAFVTRQSMNLVVRRLQERGLLTRPESALHGRSLPTELTPAGEEKVRAASVAVRAVERELFSPLSEEQQRRLRDDLAACVALATSAANAQRQPEDEIL</sequence>
<dbReference type="InterPro" id="IPR039422">
    <property type="entry name" value="MarR/SlyA-like"/>
</dbReference>
<dbReference type="EMBL" id="FWXV01000008">
    <property type="protein sequence ID" value="SMD22973.1"/>
    <property type="molecule type" value="Genomic_DNA"/>
</dbReference>
<accession>A0A1W2FM63</accession>
<evidence type="ECO:0000259" key="1">
    <source>
        <dbReference type="PROSITE" id="PS50995"/>
    </source>
</evidence>
<dbReference type="PROSITE" id="PS50995">
    <property type="entry name" value="HTH_MARR_2"/>
    <property type="match status" value="1"/>
</dbReference>
<dbReference type="AlphaFoldDB" id="A0A1W2FM63"/>
<dbReference type="OrthoDB" id="3177763at2"/>
<organism evidence="2 3">
    <name type="scientific">Kibdelosporangium aridum</name>
    <dbReference type="NCBI Taxonomy" id="2030"/>
    <lineage>
        <taxon>Bacteria</taxon>
        <taxon>Bacillati</taxon>
        <taxon>Actinomycetota</taxon>
        <taxon>Actinomycetes</taxon>
        <taxon>Pseudonocardiales</taxon>
        <taxon>Pseudonocardiaceae</taxon>
        <taxon>Kibdelosporangium</taxon>
    </lineage>
</organism>
<dbReference type="SMART" id="SM00347">
    <property type="entry name" value="HTH_MARR"/>
    <property type="match status" value="1"/>
</dbReference>
<evidence type="ECO:0000313" key="3">
    <source>
        <dbReference type="Proteomes" id="UP000192674"/>
    </source>
</evidence>
<gene>
    <name evidence="2" type="ORF">SAMN05661093_07754</name>
</gene>
<dbReference type="PANTHER" id="PTHR33164">
    <property type="entry name" value="TRANSCRIPTIONAL REGULATOR, MARR FAMILY"/>
    <property type="match status" value="1"/>
</dbReference>